<dbReference type="GO" id="GO:0006094">
    <property type="term" value="P:gluconeogenesis"/>
    <property type="evidence" value="ECO:0007669"/>
    <property type="project" value="TreeGrafter"/>
</dbReference>
<feature type="non-terminal residue" evidence="1">
    <location>
        <position position="157"/>
    </location>
</feature>
<dbReference type="EMBL" id="LNTC01000159">
    <property type="protein sequence ID" value="OQR40898.1"/>
    <property type="molecule type" value="Genomic_DNA"/>
</dbReference>
<gene>
    <name evidence="1" type="ORF">AS859_08930</name>
</gene>
<comment type="caution">
    <text evidence="1">The sequence shown here is derived from an EMBL/GenBank/DDBJ whole genome shotgun (WGS) entry which is preliminary data.</text>
</comment>
<dbReference type="Proteomes" id="UP000192599">
    <property type="component" value="Unassembled WGS sequence"/>
</dbReference>
<sequence length="157" mass="17523">MSKKYIDIMDTTFRDGFQSVFGGRVLMNDFFPAVEAAKDAGITHFEFGGGARFQSLFFYLNENAFDMMDKFRAIVGPDANLQTLARGINTVMLDTGSRELIDLHAKMFAKHGTTTIRNFDALNDVQNLEYSAQCIKNHGLKHEAVVTLMDLPPNCTG</sequence>
<evidence type="ECO:0000313" key="2">
    <source>
        <dbReference type="Proteomes" id="UP000192599"/>
    </source>
</evidence>
<dbReference type="InterPro" id="IPR055268">
    <property type="entry name" value="PCB-like"/>
</dbReference>
<dbReference type="PANTHER" id="PTHR43778">
    <property type="entry name" value="PYRUVATE CARBOXYLASE"/>
    <property type="match status" value="1"/>
</dbReference>
<dbReference type="PANTHER" id="PTHR43778:SF2">
    <property type="entry name" value="PYRUVATE CARBOXYLASE, MITOCHONDRIAL"/>
    <property type="match status" value="1"/>
</dbReference>
<dbReference type="GO" id="GO:0005737">
    <property type="term" value="C:cytoplasm"/>
    <property type="evidence" value="ECO:0007669"/>
    <property type="project" value="TreeGrafter"/>
</dbReference>
<protein>
    <submittedName>
        <fullName evidence="1">Biotin attachment protein</fullName>
    </submittedName>
</protein>
<dbReference type="AlphaFoldDB" id="A0A1V9VAP9"/>
<dbReference type="InterPro" id="IPR013785">
    <property type="entry name" value="Aldolase_TIM"/>
</dbReference>
<dbReference type="SUPFAM" id="SSF51569">
    <property type="entry name" value="Aldolase"/>
    <property type="match status" value="1"/>
</dbReference>
<dbReference type="Gene3D" id="3.20.20.70">
    <property type="entry name" value="Aldolase class I"/>
    <property type="match status" value="1"/>
</dbReference>
<accession>A0A1V9VAP9</accession>
<name>A0A1V9VAP9_9BACT</name>
<dbReference type="GO" id="GO:0004736">
    <property type="term" value="F:pyruvate carboxylase activity"/>
    <property type="evidence" value="ECO:0007669"/>
    <property type="project" value="TreeGrafter"/>
</dbReference>
<reference evidence="1 2" key="1">
    <citation type="submission" date="2017-04" db="EMBL/GenBank/DDBJ databases">
        <title>Accumulation and expression of multiple antibiotic resistance genes in Arcobacter cryaerophilus that thrives in sewage.</title>
        <authorList>
            <person name="Millar J.A."/>
            <person name="Raghavan R."/>
        </authorList>
    </citation>
    <scope>NUCLEOTIDE SEQUENCE [LARGE SCALE GENOMIC DNA]</scope>
    <source>
        <strain evidence="1 2">AZT-1</strain>
    </source>
</reference>
<evidence type="ECO:0000313" key="1">
    <source>
        <dbReference type="EMBL" id="OQR40898.1"/>
    </source>
</evidence>
<proteinExistence type="predicted"/>
<organism evidence="1 2">
    <name type="scientific">Aliarcobacter cryaerophilus</name>
    <dbReference type="NCBI Taxonomy" id="28198"/>
    <lineage>
        <taxon>Bacteria</taxon>
        <taxon>Pseudomonadati</taxon>
        <taxon>Campylobacterota</taxon>
        <taxon>Epsilonproteobacteria</taxon>
        <taxon>Campylobacterales</taxon>
        <taxon>Arcobacteraceae</taxon>
        <taxon>Aliarcobacter</taxon>
    </lineage>
</organism>